<dbReference type="Proteomes" id="UP000727993">
    <property type="component" value="Unassembled WGS sequence"/>
</dbReference>
<dbReference type="InterPro" id="IPR029068">
    <property type="entry name" value="Glyas_Bleomycin-R_OHBP_Dase"/>
</dbReference>
<protein>
    <submittedName>
        <fullName evidence="2">VOC family protein</fullName>
    </submittedName>
</protein>
<dbReference type="Gene3D" id="3.10.180.10">
    <property type="entry name" value="2,3-Dihydroxybiphenyl 1,2-Dioxygenase, domain 1"/>
    <property type="match status" value="1"/>
</dbReference>
<gene>
    <name evidence="2" type="ORF">IPN02_16385</name>
</gene>
<evidence type="ECO:0000313" key="3">
    <source>
        <dbReference type="Proteomes" id="UP000727993"/>
    </source>
</evidence>
<evidence type="ECO:0000313" key="2">
    <source>
        <dbReference type="EMBL" id="MBK9298378.1"/>
    </source>
</evidence>
<organism evidence="2 3">
    <name type="scientific">Candidatus Neomicrothrix subdominans</name>
    <dbReference type="NCBI Taxonomy" id="2954438"/>
    <lineage>
        <taxon>Bacteria</taxon>
        <taxon>Bacillati</taxon>
        <taxon>Actinomycetota</taxon>
        <taxon>Acidimicrobiia</taxon>
        <taxon>Acidimicrobiales</taxon>
        <taxon>Microthrixaceae</taxon>
        <taxon>Candidatus Neomicrothrix</taxon>
    </lineage>
</organism>
<dbReference type="PANTHER" id="PTHR33990:SF1">
    <property type="entry name" value="PROTEIN YJDN"/>
    <property type="match status" value="1"/>
</dbReference>
<reference evidence="2 3" key="1">
    <citation type="submission" date="2020-10" db="EMBL/GenBank/DDBJ databases">
        <title>Connecting structure to function with the recovery of over 1000 high-quality activated sludge metagenome-assembled genomes encoding full-length rRNA genes using long-read sequencing.</title>
        <authorList>
            <person name="Singleton C.M."/>
            <person name="Petriglieri F."/>
            <person name="Kristensen J.M."/>
            <person name="Kirkegaard R.H."/>
            <person name="Michaelsen T.Y."/>
            <person name="Andersen M.H."/>
            <person name="Karst S.M."/>
            <person name="Dueholm M.S."/>
            <person name="Nielsen P.H."/>
            <person name="Albertsen M."/>
        </authorList>
    </citation>
    <scope>NUCLEOTIDE SEQUENCE [LARGE SCALE GENOMIC DNA]</scope>
    <source>
        <strain evidence="2">Lyne_18-Q3-R50-59_MAXAC.006</strain>
    </source>
</reference>
<feature type="domain" description="PhnB-like" evidence="1">
    <location>
        <begin position="3"/>
        <end position="130"/>
    </location>
</feature>
<dbReference type="PANTHER" id="PTHR33990">
    <property type="entry name" value="PROTEIN YJDN-RELATED"/>
    <property type="match status" value="1"/>
</dbReference>
<proteinExistence type="predicted"/>
<accession>A0A936TEI0</accession>
<dbReference type="Pfam" id="PF06983">
    <property type="entry name" value="3-dmu-9_3-mt"/>
    <property type="match status" value="1"/>
</dbReference>
<sequence length="138" mass="15310">MSFTPYLNFGGNCREAFTRYQEIFGGELSIMAMSDMPGDEPLPEGADNLVMNAALKFGDHLLMASDVFDIDNFGAMQYMYVNFTTTDLDQAERVFEALADGGKVEMAMGETFWAPRFGVTVDRFGTPWMVNGEAAPEE</sequence>
<dbReference type="InterPro" id="IPR028973">
    <property type="entry name" value="PhnB-like"/>
</dbReference>
<dbReference type="AlphaFoldDB" id="A0A936TEI0"/>
<evidence type="ECO:0000259" key="1">
    <source>
        <dbReference type="Pfam" id="PF06983"/>
    </source>
</evidence>
<dbReference type="EMBL" id="JADJZA010000008">
    <property type="protein sequence ID" value="MBK9298378.1"/>
    <property type="molecule type" value="Genomic_DNA"/>
</dbReference>
<dbReference type="CDD" id="cd06588">
    <property type="entry name" value="PhnB_like"/>
    <property type="match status" value="1"/>
</dbReference>
<dbReference type="SUPFAM" id="SSF54593">
    <property type="entry name" value="Glyoxalase/Bleomycin resistance protein/Dihydroxybiphenyl dioxygenase"/>
    <property type="match status" value="1"/>
</dbReference>
<comment type="caution">
    <text evidence="2">The sequence shown here is derived from an EMBL/GenBank/DDBJ whole genome shotgun (WGS) entry which is preliminary data.</text>
</comment>
<name>A0A936TEI0_9ACTN</name>